<proteinExistence type="predicted"/>
<gene>
    <name evidence="1" type="ORF">SAMN02910291_01585</name>
</gene>
<protein>
    <submittedName>
        <fullName evidence="1">Uncharacterized protein</fullName>
    </submittedName>
</protein>
<evidence type="ECO:0000313" key="2">
    <source>
        <dbReference type="Proteomes" id="UP000182680"/>
    </source>
</evidence>
<dbReference type="Proteomes" id="UP000182680">
    <property type="component" value="Unassembled WGS sequence"/>
</dbReference>
<comment type="caution">
    <text evidence="1">The sequence shown here is derived from an EMBL/GenBank/DDBJ whole genome shotgun (WGS) entry which is preliminary data.</text>
</comment>
<reference evidence="2" key="1">
    <citation type="submission" date="2016-11" db="EMBL/GenBank/DDBJ databases">
        <authorList>
            <person name="Jaros S."/>
            <person name="Januszkiewicz K."/>
            <person name="Wedrychowicz H."/>
        </authorList>
    </citation>
    <scope>NUCLEOTIDE SEQUENCE [LARGE SCALE GENOMIC DNA]</scope>
    <source>
        <strain evidence="2">DSM 7057</strain>
    </source>
</reference>
<dbReference type="AlphaFoldDB" id="A0AA94L2B3"/>
<dbReference type="EMBL" id="FPIW01000025">
    <property type="protein sequence ID" value="SFW50308.1"/>
    <property type="molecule type" value="Genomic_DNA"/>
</dbReference>
<organism evidence="1 2">
    <name type="scientific">Desulfovibrio desulfuricans</name>
    <dbReference type="NCBI Taxonomy" id="876"/>
    <lineage>
        <taxon>Bacteria</taxon>
        <taxon>Pseudomonadati</taxon>
        <taxon>Thermodesulfobacteriota</taxon>
        <taxon>Desulfovibrionia</taxon>
        <taxon>Desulfovibrionales</taxon>
        <taxon>Desulfovibrionaceae</taxon>
        <taxon>Desulfovibrio</taxon>
    </lineage>
</organism>
<evidence type="ECO:0000313" key="1">
    <source>
        <dbReference type="EMBL" id="SFW50308.1"/>
    </source>
</evidence>
<name>A0AA94L2B3_DESDE</name>
<accession>A0AA94L2B3</accession>
<sequence length="61" mass="6287">MFCVFCFGRGVFCGSFSPGRMGEVCFGNISLGGDVFQEKGSWSPPEDAQATCAVPAAGGCL</sequence>